<comment type="caution">
    <text evidence="1">The sequence shown here is derived from an EMBL/GenBank/DDBJ whole genome shotgun (WGS) entry which is preliminary data.</text>
</comment>
<reference evidence="1 2" key="1">
    <citation type="journal article" date="2018" name="Front. Plant Sci.">
        <title>Red Clover (Trifolium pratense) and Zigzag Clover (T. medium) - A Picture of Genomic Similarities and Differences.</title>
        <authorList>
            <person name="Dluhosova J."/>
            <person name="Istvanek J."/>
            <person name="Nedelnik J."/>
            <person name="Repkova J."/>
        </authorList>
    </citation>
    <scope>NUCLEOTIDE SEQUENCE [LARGE SCALE GENOMIC DNA]</scope>
    <source>
        <strain evidence="2">cv. 10/8</strain>
        <tissue evidence="1">Leaf</tissue>
    </source>
</reference>
<dbReference type="EMBL" id="LXQA011029813">
    <property type="protein sequence ID" value="MCI81873.1"/>
    <property type="molecule type" value="Genomic_DNA"/>
</dbReference>
<protein>
    <submittedName>
        <fullName evidence="1">Uncharacterized protein</fullName>
    </submittedName>
</protein>
<organism evidence="1 2">
    <name type="scientific">Trifolium medium</name>
    <dbReference type="NCBI Taxonomy" id="97028"/>
    <lineage>
        <taxon>Eukaryota</taxon>
        <taxon>Viridiplantae</taxon>
        <taxon>Streptophyta</taxon>
        <taxon>Embryophyta</taxon>
        <taxon>Tracheophyta</taxon>
        <taxon>Spermatophyta</taxon>
        <taxon>Magnoliopsida</taxon>
        <taxon>eudicotyledons</taxon>
        <taxon>Gunneridae</taxon>
        <taxon>Pentapetalae</taxon>
        <taxon>rosids</taxon>
        <taxon>fabids</taxon>
        <taxon>Fabales</taxon>
        <taxon>Fabaceae</taxon>
        <taxon>Papilionoideae</taxon>
        <taxon>50 kb inversion clade</taxon>
        <taxon>NPAAA clade</taxon>
        <taxon>Hologalegina</taxon>
        <taxon>IRL clade</taxon>
        <taxon>Trifolieae</taxon>
        <taxon>Trifolium</taxon>
    </lineage>
</organism>
<name>A0A392V357_9FABA</name>
<feature type="non-terminal residue" evidence="1">
    <location>
        <position position="1"/>
    </location>
</feature>
<proteinExistence type="predicted"/>
<evidence type="ECO:0000313" key="2">
    <source>
        <dbReference type="Proteomes" id="UP000265520"/>
    </source>
</evidence>
<dbReference type="Proteomes" id="UP000265520">
    <property type="component" value="Unassembled WGS sequence"/>
</dbReference>
<accession>A0A392V357</accession>
<evidence type="ECO:0000313" key="1">
    <source>
        <dbReference type="EMBL" id="MCI81873.1"/>
    </source>
</evidence>
<keyword evidence="2" id="KW-1185">Reference proteome</keyword>
<dbReference type="AlphaFoldDB" id="A0A392V357"/>
<sequence length="19" mass="2108">RCKHFEIGGDKKGKGTSLF</sequence>